<dbReference type="GeneID" id="10526786"/>
<dbReference type="EMBL" id="DS178292">
    <property type="protein sequence ID" value="EFP84812.1"/>
    <property type="molecule type" value="Genomic_DNA"/>
</dbReference>
<dbReference type="InParanoid" id="E3KKI7"/>
<proteinExistence type="predicted"/>
<reference key="1">
    <citation type="submission" date="2007-01" db="EMBL/GenBank/DDBJ databases">
        <title>The Genome Sequence of Puccinia graminis f. sp. tritici Strain CRL 75-36-700-3.</title>
        <authorList>
            <consortium name="The Broad Institute Genome Sequencing Platform"/>
            <person name="Birren B."/>
            <person name="Lander E."/>
            <person name="Galagan J."/>
            <person name="Nusbaum C."/>
            <person name="Devon K."/>
            <person name="Cuomo C."/>
            <person name="Jaffe D."/>
            <person name="Butler J."/>
            <person name="Alvarez P."/>
            <person name="Gnerre S."/>
            <person name="Grabherr M."/>
            <person name="Mauceli E."/>
            <person name="Brockman W."/>
            <person name="Young S."/>
            <person name="LaButti K."/>
            <person name="Sykes S."/>
            <person name="DeCaprio D."/>
            <person name="Crawford M."/>
            <person name="Koehrsen M."/>
            <person name="Engels R."/>
            <person name="Montgomery P."/>
            <person name="Pearson M."/>
            <person name="Howarth C."/>
            <person name="Larson L."/>
            <person name="White J."/>
            <person name="Zeng Q."/>
            <person name="Kodira C."/>
            <person name="Yandava C."/>
            <person name="Alvarado L."/>
            <person name="O'Leary S."/>
            <person name="Szabo L."/>
            <person name="Dean R."/>
            <person name="Schein J."/>
        </authorList>
    </citation>
    <scope>NUCLEOTIDE SEQUENCE</scope>
    <source>
        <strain>CRL 75-36-700-3</strain>
    </source>
</reference>
<feature type="region of interest" description="Disordered" evidence="1">
    <location>
        <begin position="41"/>
        <end position="115"/>
    </location>
</feature>
<name>E3KKI7_PUCGT</name>
<feature type="compositionally biased region" description="Polar residues" evidence="1">
    <location>
        <begin position="99"/>
        <end position="115"/>
    </location>
</feature>
<evidence type="ECO:0000313" key="3">
    <source>
        <dbReference type="Proteomes" id="UP000008783"/>
    </source>
</evidence>
<sequence>MRNDRIKIKKHYIIFLILSGSRGTGRERDFLGRGGKEVTDLDGMKGLPAAAEDDKERITDQFGESGQSDGRRKAAAASGPPGMTMQTLNCATAIGPAKTATNRPGHSTTEPNRTH</sequence>
<dbReference type="HOGENOM" id="CLU_2110169_0_0_1"/>
<organism evidence="2 3">
    <name type="scientific">Puccinia graminis f. sp. tritici (strain CRL 75-36-700-3 / race SCCL)</name>
    <name type="common">Black stem rust fungus</name>
    <dbReference type="NCBI Taxonomy" id="418459"/>
    <lineage>
        <taxon>Eukaryota</taxon>
        <taxon>Fungi</taxon>
        <taxon>Dikarya</taxon>
        <taxon>Basidiomycota</taxon>
        <taxon>Pucciniomycotina</taxon>
        <taxon>Pucciniomycetes</taxon>
        <taxon>Pucciniales</taxon>
        <taxon>Pucciniaceae</taxon>
        <taxon>Puccinia</taxon>
    </lineage>
</organism>
<protein>
    <submittedName>
        <fullName evidence="2">Uncharacterized protein</fullName>
    </submittedName>
</protein>
<dbReference type="KEGG" id="pgr:PGTG_10283"/>
<gene>
    <name evidence="2" type="ORF">PGTG_10283</name>
</gene>
<dbReference type="RefSeq" id="XP_003329231.1">
    <property type="nucleotide sequence ID" value="XM_003329183.1"/>
</dbReference>
<reference evidence="3" key="2">
    <citation type="journal article" date="2011" name="Proc. Natl. Acad. Sci. U.S.A.">
        <title>Obligate biotrophy features unraveled by the genomic analysis of rust fungi.</title>
        <authorList>
            <person name="Duplessis S."/>
            <person name="Cuomo C.A."/>
            <person name="Lin Y.-C."/>
            <person name="Aerts A."/>
            <person name="Tisserant E."/>
            <person name="Veneault-Fourrey C."/>
            <person name="Joly D.L."/>
            <person name="Hacquard S."/>
            <person name="Amselem J."/>
            <person name="Cantarel B.L."/>
            <person name="Chiu R."/>
            <person name="Coutinho P.M."/>
            <person name="Feau N."/>
            <person name="Field M."/>
            <person name="Frey P."/>
            <person name="Gelhaye E."/>
            <person name="Goldberg J."/>
            <person name="Grabherr M.G."/>
            <person name="Kodira C.D."/>
            <person name="Kohler A."/>
            <person name="Kuees U."/>
            <person name="Lindquist E.A."/>
            <person name="Lucas S.M."/>
            <person name="Mago R."/>
            <person name="Mauceli E."/>
            <person name="Morin E."/>
            <person name="Murat C."/>
            <person name="Pangilinan J.L."/>
            <person name="Park R."/>
            <person name="Pearson M."/>
            <person name="Quesneville H."/>
            <person name="Rouhier N."/>
            <person name="Sakthikumar S."/>
            <person name="Salamov A.A."/>
            <person name="Schmutz J."/>
            <person name="Selles B."/>
            <person name="Shapiro H."/>
            <person name="Tanguay P."/>
            <person name="Tuskan G.A."/>
            <person name="Henrissat B."/>
            <person name="Van de Peer Y."/>
            <person name="Rouze P."/>
            <person name="Ellis J.G."/>
            <person name="Dodds P.N."/>
            <person name="Schein J.E."/>
            <person name="Zhong S."/>
            <person name="Hamelin R.C."/>
            <person name="Grigoriev I.V."/>
            <person name="Szabo L.J."/>
            <person name="Martin F."/>
        </authorList>
    </citation>
    <scope>NUCLEOTIDE SEQUENCE [LARGE SCALE GENOMIC DNA]</scope>
    <source>
        <strain evidence="3">CRL 75-36-700-3 / race SCCL</strain>
    </source>
</reference>
<evidence type="ECO:0000313" key="2">
    <source>
        <dbReference type="EMBL" id="EFP84812.1"/>
    </source>
</evidence>
<evidence type="ECO:0000256" key="1">
    <source>
        <dbReference type="SAM" id="MobiDB-lite"/>
    </source>
</evidence>
<keyword evidence="3" id="KW-1185">Reference proteome</keyword>
<dbReference type="AlphaFoldDB" id="E3KKI7"/>
<dbReference type="VEuPathDB" id="FungiDB:PGTG_10283"/>
<dbReference type="Proteomes" id="UP000008783">
    <property type="component" value="Unassembled WGS sequence"/>
</dbReference>
<accession>E3KKI7</accession>